<dbReference type="EMBL" id="JBBKZU010000014">
    <property type="protein sequence ID" value="MEJ8814719.1"/>
    <property type="molecule type" value="Genomic_DNA"/>
</dbReference>
<dbReference type="InterPro" id="IPR017871">
    <property type="entry name" value="ABC_transporter-like_CS"/>
</dbReference>
<comment type="caution">
    <text evidence="10">The sequence shown here is derived from an EMBL/GenBank/DDBJ whole genome shotgun (WGS) entry which is preliminary data.</text>
</comment>
<proteinExistence type="inferred from homology"/>
<dbReference type="PROSITE" id="PS50893">
    <property type="entry name" value="ABC_TRANSPORTER_2"/>
    <property type="match status" value="1"/>
</dbReference>
<evidence type="ECO:0000256" key="4">
    <source>
        <dbReference type="ARBA" id="ARBA00022475"/>
    </source>
</evidence>
<accession>A0ABU8VM29</accession>
<comment type="similarity">
    <text evidence="2">Belongs to the ABC transporter superfamily.</text>
</comment>
<evidence type="ECO:0000313" key="10">
    <source>
        <dbReference type="EMBL" id="MEJ8814719.1"/>
    </source>
</evidence>
<dbReference type="InterPro" id="IPR027417">
    <property type="entry name" value="P-loop_NTPase"/>
</dbReference>
<dbReference type="Gene3D" id="3.40.50.300">
    <property type="entry name" value="P-loop containing nucleotide triphosphate hydrolases"/>
    <property type="match status" value="1"/>
</dbReference>
<evidence type="ECO:0000313" key="11">
    <source>
        <dbReference type="Proteomes" id="UP001365846"/>
    </source>
</evidence>
<evidence type="ECO:0000259" key="9">
    <source>
        <dbReference type="PROSITE" id="PS50893"/>
    </source>
</evidence>
<evidence type="ECO:0000256" key="2">
    <source>
        <dbReference type="ARBA" id="ARBA00005417"/>
    </source>
</evidence>
<evidence type="ECO:0000256" key="3">
    <source>
        <dbReference type="ARBA" id="ARBA00022448"/>
    </source>
</evidence>
<keyword evidence="5" id="KW-0547">Nucleotide-binding</keyword>
<feature type="domain" description="ABC transporter" evidence="9">
    <location>
        <begin position="23"/>
        <end position="257"/>
    </location>
</feature>
<keyword evidence="4" id="KW-1003">Cell membrane</keyword>
<keyword evidence="11" id="KW-1185">Reference proteome</keyword>
<sequence length="263" mass="28922">MKLSEGIGMMSTSATRTAEQPILEMKNIHLAYGSNVVLKGVDLSVQRGEVVVIVGPSGGGKSSLLRCANLLQRIDSGQILLEGVDLSSGSLNENRIRQRVGMVFQHYYLFPHLNVLKNLTLAPRRVLKESPADAEGRAREYLRRVGLADKAEHYPDQLSGGQQQRVAIARALMMQPHVMLFDEATSALDPELVGEVLAVMKDLAKSGMTMLVVTHEMGFAREVGDRVVLMAGGNIVEQGPPAEVFDHPKQERTKQFLSRMKNH</sequence>
<dbReference type="PROSITE" id="PS00211">
    <property type="entry name" value="ABC_TRANSPORTER_1"/>
    <property type="match status" value="1"/>
</dbReference>
<gene>
    <name evidence="10" type="ORF">WKW77_26850</name>
</gene>
<dbReference type="PANTHER" id="PTHR43166">
    <property type="entry name" value="AMINO ACID IMPORT ATP-BINDING PROTEIN"/>
    <property type="match status" value="1"/>
</dbReference>
<reference evidence="10 11" key="1">
    <citation type="submission" date="2024-03" db="EMBL/GenBank/DDBJ databases">
        <title>Novel species of the genus Variovorax.</title>
        <authorList>
            <person name="Liu Q."/>
            <person name="Xin Y.-H."/>
        </authorList>
    </citation>
    <scope>NUCLEOTIDE SEQUENCE [LARGE SCALE GENOMIC DNA]</scope>
    <source>
        <strain evidence="10 11">KACC 18899</strain>
    </source>
</reference>
<dbReference type="PIRSF" id="PIRSF039085">
    <property type="entry name" value="ABC_ATPase_HisP"/>
    <property type="match status" value="1"/>
</dbReference>
<name>A0ABU8VM29_9BURK</name>
<evidence type="ECO:0000256" key="7">
    <source>
        <dbReference type="ARBA" id="ARBA00022970"/>
    </source>
</evidence>
<dbReference type="SMART" id="SM00382">
    <property type="entry name" value="AAA"/>
    <property type="match status" value="1"/>
</dbReference>
<keyword evidence="7" id="KW-0029">Amino-acid transport</keyword>
<dbReference type="GO" id="GO:0005524">
    <property type="term" value="F:ATP binding"/>
    <property type="evidence" value="ECO:0007669"/>
    <property type="project" value="UniProtKB-KW"/>
</dbReference>
<dbReference type="Proteomes" id="UP001365846">
    <property type="component" value="Unassembled WGS sequence"/>
</dbReference>
<comment type="subcellular location">
    <subcellularLocation>
        <location evidence="1">Cell membrane</location>
        <topology evidence="1">Peripheral membrane protein</topology>
    </subcellularLocation>
</comment>
<evidence type="ECO:0000256" key="5">
    <source>
        <dbReference type="ARBA" id="ARBA00022741"/>
    </source>
</evidence>
<dbReference type="InterPro" id="IPR003439">
    <property type="entry name" value="ABC_transporter-like_ATP-bd"/>
</dbReference>
<dbReference type="InterPro" id="IPR050086">
    <property type="entry name" value="MetN_ABC_transporter-like"/>
</dbReference>
<evidence type="ECO:0000256" key="8">
    <source>
        <dbReference type="ARBA" id="ARBA00023136"/>
    </source>
</evidence>
<evidence type="ECO:0000256" key="1">
    <source>
        <dbReference type="ARBA" id="ARBA00004202"/>
    </source>
</evidence>
<keyword evidence="6 10" id="KW-0067">ATP-binding</keyword>
<dbReference type="CDD" id="cd03262">
    <property type="entry name" value="ABC_HisP_GlnQ"/>
    <property type="match status" value="1"/>
</dbReference>
<evidence type="ECO:0000256" key="6">
    <source>
        <dbReference type="ARBA" id="ARBA00022840"/>
    </source>
</evidence>
<dbReference type="Pfam" id="PF00005">
    <property type="entry name" value="ABC_tran"/>
    <property type="match status" value="1"/>
</dbReference>
<organism evidence="10 11">
    <name type="scientific">Variovorax ureilyticus</name>
    <dbReference type="NCBI Taxonomy" id="1836198"/>
    <lineage>
        <taxon>Bacteria</taxon>
        <taxon>Pseudomonadati</taxon>
        <taxon>Pseudomonadota</taxon>
        <taxon>Betaproteobacteria</taxon>
        <taxon>Burkholderiales</taxon>
        <taxon>Comamonadaceae</taxon>
        <taxon>Variovorax</taxon>
    </lineage>
</organism>
<dbReference type="InterPro" id="IPR030679">
    <property type="entry name" value="ABC_ATPase_HisP-typ"/>
</dbReference>
<protein>
    <submittedName>
        <fullName evidence="10">Amino acid ABC transporter ATP-binding protein</fullName>
    </submittedName>
</protein>
<keyword evidence="3" id="KW-0813">Transport</keyword>
<dbReference type="InterPro" id="IPR003593">
    <property type="entry name" value="AAA+_ATPase"/>
</dbReference>
<dbReference type="SUPFAM" id="SSF52540">
    <property type="entry name" value="P-loop containing nucleoside triphosphate hydrolases"/>
    <property type="match status" value="1"/>
</dbReference>
<dbReference type="PANTHER" id="PTHR43166:SF9">
    <property type="entry name" value="GLUTAMATE_ASPARTATE IMPORT ATP-BINDING PROTEIN GLTL"/>
    <property type="match status" value="1"/>
</dbReference>
<keyword evidence="8" id="KW-0472">Membrane</keyword>